<gene>
    <name evidence="2" type="ORF">A9Z60_06905</name>
</gene>
<dbReference type="Gene3D" id="2.40.128.200">
    <property type="match status" value="1"/>
</dbReference>
<feature type="chain" id="PRO_5008611753" description="C-type lysozyme inhibitor domain-containing protein" evidence="1">
    <location>
        <begin position="20"/>
        <end position="162"/>
    </location>
</feature>
<dbReference type="RefSeq" id="WP_066892367.1">
    <property type="nucleotide sequence ID" value="NZ_LZDN01000004.1"/>
</dbReference>
<keyword evidence="1" id="KW-0732">Signal</keyword>
<comment type="caution">
    <text evidence="2">The sequence shown here is derived from an EMBL/GenBank/DDBJ whole genome shotgun (WGS) entry which is preliminary data.</text>
</comment>
<organism evidence="2 3">
    <name type="scientific">Moraxella nonliquefaciens</name>
    <dbReference type="NCBI Taxonomy" id="478"/>
    <lineage>
        <taxon>Bacteria</taxon>
        <taxon>Pseudomonadati</taxon>
        <taxon>Pseudomonadota</taxon>
        <taxon>Gammaproteobacteria</taxon>
        <taxon>Moraxellales</taxon>
        <taxon>Moraxellaceae</taxon>
        <taxon>Moraxella</taxon>
    </lineage>
</organism>
<reference evidence="2 3" key="1">
    <citation type="submission" date="2016-06" db="EMBL/GenBank/DDBJ databases">
        <title>Draft genome of Moraxella nonliquefaciens CCUG 60284.</title>
        <authorList>
            <person name="Salva-Serra F."/>
            <person name="Engstrom-Jakobsson H."/>
            <person name="Thorell K."/>
            <person name="Gonzales-Siles L."/>
            <person name="Karlsson R."/>
            <person name="Boulund F."/>
            <person name="Engstrand L."/>
            <person name="Kristiansson E."/>
            <person name="Moore E."/>
        </authorList>
    </citation>
    <scope>NUCLEOTIDE SEQUENCE [LARGE SCALE GENOMIC DNA]</scope>
    <source>
        <strain evidence="2 3">CCUG 60284</strain>
    </source>
</reference>
<proteinExistence type="predicted"/>
<evidence type="ECO:0000313" key="2">
    <source>
        <dbReference type="EMBL" id="OBX51723.1"/>
    </source>
</evidence>
<evidence type="ECO:0008006" key="4">
    <source>
        <dbReference type="Google" id="ProtNLM"/>
    </source>
</evidence>
<dbReference type="AlphaFoldDB" id="A0A1B8PKU0"/>
<name>A0A1B8PKU0_MORNO</name>
<feature type="signal peptide" evidence="1">
    <location>
        <begin position="1"/>
        <end position="19"/>
    </location>
</feature>
<dbReference type="Proteomes" id="UP000092671">
    <property type="component" value="Unassembled WGS sequence"/>
</dbReference>
<dbReference type="PROSITE" id="PS51257">
    <property type="entry name" value="PROKAR_LIPOPROTEIN"/>
    <property type="match status" value="1"/>
</dbReference>
<dbReference type="InterPro" id="IPR036328">
    <property type="entry name" value="MliC_sf"/>
</dbReference>
<dbReference type="SUPFAM" id="SSF141488">
    <property type="entry name" value="YdhA-like"/>
    <property type="match status" value="1"/>
</dbReference>
<sequence>MKKLLIATAVGALVLTGCATNTPTMNQPITQQMHGEHAHKHGNHTNNSHHGIISKTYTCNNDANDASIVAHYNPDAKKALLNITASQLGLNGTDVEFKIAPTDSTSKSGSGMLFINDVNPNSKYEWHTKGNIGMLDITTSDGSVYSLSCQSTLPTHHHIHSH</sequence>
<accession>A0A1B8PKU0</accession>
<evidence type="ECO:0000256" key="1">
    <source>
        <dbReference type="SAM" id="SignalP"/>
    </source>
</evidence>
<dbReference type="EMBL" id="LZDN01000004">
    <property type="protein sequence ID" value="OBX51723.1"/>
    <property type="molecule type" value="Genomic_DNA"/>
</dbReference>
<dbReference type="OrthoDB" id="6659566at2"/>
<protein>
    <recommendedName>
        <fullName evidence="4">C-type lysozyme inhibitor domain-containing protein</fullName>
    </recommendedName>
</protein>
<evidence type="ECO:0000313" key="3">
    <source>
        <dbReference type="Proteomes" id="UP000092671"/>
    </source>
</evidence>